<gene>
    <name evidence="1" type="ORF">CBLFYP116_05576</name>
</gene>
<dbReference type="GeneID" id="23116736"/>
<reference evidence="1" key="1">
    <citation type="submission" date="2019-11" db="EMBL/GenBank/DDBJ databases">
        <authorList>
            <person name="Feng L."/>
        </authorList>
    </citation>
    <scope>NUCLEOTIDE SEQUENCE</scope>
    <source>
        <strain evidence="1">CbolteaeLFYP116</strain>
    </source>
</reference>
<protein>
    <submittedName>
        <fullName evidence="1">Uncharacterized protein</fullName>
    </submittedName>
</protein>
<dbReference type="GO" id="GO:0030435">
    <property type="term" value="P:sporulation resulting in formation of a cellular spore"/>
    <property type="evidence" value="ECO:0007669"/>
    <property type="project" value="InterPro"/>
</dbReference>
<dbReference type="EMBL" id="CACRTF010000021">
    <property type="protein sequence ID" value="VYT56422.1"/>
    <property type="molecule type" value="Genomic_DNA"/>
</dbReference>
<dbReference type="InterPro" id="IPR036751">
    <property type="entry name" value="SpoVG_sf"/>
</dbReference>
<evidence type="ECO:0000313" key="1">
    <source>
        <dbReference type="EMBL" id="VYT56422.1"/>
    </source>
</evidence>
<accession>A0A6N2XQE6</accession>
<dbReference type="RefSeq" id="WP_002570032.1">
    <property type="nucleotide sequence ID" value="NZ_BAABZS010000001.1"/>
</dbReference>
<dbReference type="AlphaFoldDB" id="A0A6N2XQE6"/>
<name>A0A6N2XQE6_9FIRM</name>
<proteinExistence type="predicted"/>
<dbReference type="SUPFAM" id="SSF160537">
    <property type="entry name" value="SpoVG-like"/>
    <property type="match status" value="1"/>
</dbReference>
<dbReference type="Gene3D" id="3.30.1120.40">
    <property type="entry name" value="Stage V sporulation protein G"/>
    <property type="match status" value="1"/>
</dbReference>
<organism evidence="1">
    <name type="scientific">Enterocloster bolteae</name>
    <dbReference type="NCBI Taxonomy" id="208479"/>
    <lineage>
        <taxon>Bacteria</taxon>
        <taxon>Bacillati</taxon>
        <taxon>Bacillota</taxon>
        <taxon>Clostridia</taxon>
        <taxon>Lachnospirales</taxon>
        <taxon>Lachnospiraceae</taxon>
        <taxon>Enterocloster</taxon>
    </lineage>
</organism>
<sequence length="121" mass="14035">MQETAGHDTIPVFRSVITNLQPEHGILATAEVRIGGICTIRNVKENDYGIEVVMLRTKMPCHVGYKDACFFESHEIREQFDQSVLCVYEQQMDPDYEMGRERIEDDMDTDWEEGDEPEMVM</sequence>